<protein>
    <submittedName>
        <fullName evidence="2">Uncharacterized protein</fullName>
    </submittedName>
</protein>
<sequence length="111" mass="12588">ENSEPIASTRTSTYQDHKESRGLSVLVEEAEESGVSRRFEAAVDGKKMEAMAVICGWKRSEKRVEGRWWLFSIVWREEGCGGEEKKEGSSRWPSTGGDKRWCKEDDGMELG</sequence>
<feature type="compositionally biased region" description="Polar residues" evidence="1">
    <location>
        <begin position="1"/>
        <end position="14"/>
    </location>
</feature>
<dbReference type="Proteomes" id="UP000823775">
    <property type="component" value="Unassembled WGS sequence"/>
</dbReference>
<feature type="compositionally biased region" description="Basic and acidic residues" evidence="1">
    <location>
        <begin position="80"/>
        <end position="89"/>
    </location>
</feature>
<evidence type="ECO:0000313" key="2">
    <source>
        <dbReference type="EMBL" id="MCD9639241.1"/>
    </source>
</evidence>
<name>A0ABS8UYU9_DATST</name>
<comment type="caution">
    <text evidence="2">The sequence shown here is derived from an EMBL/GenBank/DDBJ whole genome shotgun (WGS) entry which is preliminary data.</text>
</comment>
<dbReference type="EMBL" id="JACEIK010002873">
    <property type="protein sequence ID" value="MCD9639241.1"/>
    <property type="molecule type" value="Genomic_DNA"/>
</dbReference>
<reference evidence="2 3" key="1">
    <citation type="journal article" date="2021" name="BMC Genomics">
        <title>Datura genome reveals duplications of psychoactive alkaloid biosynthetic genes and high mutation rate following tissue culture.</title>
        <authorList>
            <person name="Rajewski A."/>
            <person name="Carter-House D."/>
            <person name="Stajich J."/>
            <person name="Litt A."/>
        </authorList>
    </citation>
    <scope>NUCLEOTIDE SEQUENCE [LARGE SCALE GENOMIC DNA]</scope>
    <source>
        <strain evidence="2">AR-01</strain>
    </source>
</reference>
<evidence type="ECO:0000313" key="3">
    <source>
        <dbReference type="Proteomes" id="UP000823775"/>
    </source>
</evidence>
<evidence type="ECO:0000256" key="1">
    <source>
        <dbReference type="SAM" id="MobiDB-lite"/>
    </source>
</evidence>
<keyword evidence="3" id="KW-1185">Reference proteome</keyword>
<organism evidence="2 3">
    <name type="scientific">Datura stramonium</name>
    <name type="common">Jimsonweed</name>
    <name type="synonym">Common thornapple</name>
    <dbReference type="NCBI Taxonomy" id="4076"/>
    <lineage>
        <taxon>Eukaryota</taxon>
        <taxon>Viridiplantae</taxon>
        <taxon>Streptophyta</taxon>
        <taxon>Embryophyta</taxon>
        <taxon>Tracheophyta</taxon>
        <taxon>Spermatophyta</taxon>
        <taxon>Magnoliopsida</taxon>
        <taxon>eudicotyledons</taxon>
        <taxon>Gunneridae</taxon>
        <taxon>Pentapetalae</taxon>
        <taxon>asterids</taxon>
        <taxon>lamiids</taxon>
        <taxon>Solanales</taxon>
        <taxon>Solanaceae</taxon>
        <taxon>Solanoideae</taxon>
        <taxon>Datureae</taxon>
        <taxon>Datura</taxon>
    </lineage>
</organism>
<proteinExistence type="predicted"/>
<accession>A0ABS8UYU9</accession>
<feature type="region of interest" description="Disordered" evidence="1">
    <location>
        <begin position="80"/>
        <end position="111"/>
    </location>
</feature>
<feature type="non-terminal residue" evidence="2">
    <location>
        <position position="1"/>
    </location>
</feature>
<feature type="region of interest" description="Disordered" evidence="1">
    <location>
        <begin position="1"/>
        <end position="22"/>
    </location>
</feature>
<gene>
    <name evidence="2" type="ORF">HAX54_023644</name>
</gene>